<dbReference type="InterPro" id="IPR002821">
    <property type="entry name" value="Hydantoinase_A"/>
</dbReference>
<proteinExistence type="predicted"/>
<dbReference type="SUPFAM" id="SSF53067">
    <property type="entry name" value="Actin-like ATPase domain"/>
    <property type="match status" value="1"/>
</dbReference>
<dbReference type="Proteomes" id="UP000197065">
    <property type="component" value="Unassembled WGS sequence"/>
</dbReference>
<dbReference type="InterPro" id="IPR045079">
    <property type="entry name" value="Oxoprolinase-like"/>
</dbReference>
<dbReference type="Pfam" id="PF01968">
    <property type="entry name" value="Hydantoinase_A"/>
    <property type="match status" value="1"/>
</dbReference>
<dbReference type="Pfam" id="PF05378">
    <property type="entry name" value="Hydant_A_N"/>
    <property type="match status" value="1"/>
</dbReference>
<evidence type="ECO:0000259" key="2">
    <source>
        <dbReference type="Pfam" id="PF05378"/>
    </source>
</evidence>
<protein>
    <submittedName>
        <fullName evidence="4">N-methylhydantoinase A</fullName>
    </submittedName>
</protein>
<dbReference type="PANTHER" id="PTHR11365">
    <property type="entry name" value="5-OXOPROLINASE RELATED"/>
    <property type="match status" value="1"/>
</dbReference>
<dbReference type="InterPro" id="IPR043129">
    <property type="entry name" value="ATPase_NBD"/>
</dbReference>
<dbReference type="GO" id="GO:0005829">
    <property type="term" value="C:cytosol"/>
    <property type="evidence" value="ECO:0007669"/>
    <property type="project" value="TreeGrafter"/>
</dbReference>
<evidence type="ECO:0000313" key="4">
    <source>
        <dbReference type="EMBL" id="SNB71931.1"/>
    </source>
</evidence>
<dbReference type="AlphaFoldDB" id="A0A212RI40"/>
<reference evidence="4 5" key="1">
    <citation type="submission" date="2017-06" db="EMBL/GenBank/DDBJ databases">
        <authorList>
            <person name="Kim H.J."/>
            <person name="Triplett B.A."/>
        </authorList>
    </citation>
    <scope>NUCLEOTIDE SEQUENCE [LARGE SCALE GENOMIC DNA]</scope>
    <source>
        <strain evidence="4 5">B29T1</strain>
    </source>
</reference>
<feature type="domain" description="Hydantoinase/oxoprolinase N-terminal" evidence="2">
    <location>
        <begin position="21"/>
        <end position="202"/>
    </location>
</feature>
<feature type="domain" description="Hydantoinase A/oxoprolinase" evidence="1">
    <location>
        <begin position="223"/>
        <end position="514"/>
    </location>
</feature>
<dbReference type="InterPro" id="IPR008040">
    <property type="entry name" value="Hydant_A_N"/>
</dbReference>
<feature type="domain" description="Acetophenone carboxylase-like C-terminal" evidence="3">
    <location>
        <begin position="559"/>
        <end position="696"/>
    </location>
</feature>
<organism evidence="4 5">
    <name type="scientific">Arboricoccus pini</name>
    <dbReference type="NCBI Taxonomy" id="1963835"/>
    <lineage>
        <taxon>Bacteria</taxon>
        <taxon>Pseudomonadati</taxon>
        <taxon>Pseudomonadota</taxon>
        <taxon>Alphaproteobacteria</taxon>
        <taxon>Geminicoccales</taxon>
        <taxon>Geminicoccaceae</taxon>
        <taxon>Arboricoccus</taxon>
    </lineage>
</organism>
<keyword evidence="5" id="KW-1185">Reference proteome</keyword>
<dbReference type="GO" id="GO:0006749">
    <property type="term" value="P:glutathione metabolic process"/>
    <property type="evidence" value="ECO:0007669"/>
    <property type="project" value="TreeGrafter"/>
</dbReference>
<sequence>MELAAAFPDVKTGDKRSMSFRISVDTGGTFTDVVVADEFGRLTVGKALTTPERAFKGLSDALNDAAEALAMDLPALLAQTELFVYGTTRATNAIVTRRGAKTAFLTTEGFPDILVLKEGGKHFPHDFATDYPAPYIPRRHTFEIRERMSSEGTASIPFDEAQARTILAKLKTLGFEAVAVSFIWSIANPAHERRMGELIEEMLPGVPYTLSHALVPILREYRRASASAIDASLKPLMQRHLQGLEEDLRAAGYQNEFLVSTSIGGVMQVAELIEQPIHTAKSGPAMAPVAARAFSGLETLGADAIVCDTGGTTFDVGLVREGELVYSRDTWLGGEWTGHLLGISSVDIRSVGAGGGSIAWIDDGGLFRVGPQSAGSVPGPACYGQGGTQPTVSDAACVLGYFNPDYFLGGRMALDQEAAHAAVSTVAARIGRSTAATAFGIINLASELMIKAIHDITIAEGVNPRESVLVAGGGAAGINIMLIAKELGCEKVLLPKQASALSAAGMQFADIVKEASRSLFTTSQSFDKVTVNTLLASLREELEAFRAGLNATQKALPYKIEFVTDARYASQVWEIEAPLPSAVFETNAEVDALTEAFHATHERLFTLRDEGSTIEFIGWKARLTVMSGIALDRIKPEPPPGVAETARYRPCYFGDDEPVTTRIWKGQELAAGTRVDGPCIIEEPTTTVVVFPGMSAEVTPRGHYLLTCI</sequence>
<gene>
    <name evidence="4" type="ORF">SAMN07250955_1095</name>
</gene>
<dbReference type="PANTHER" id="PTHR11365:SF23">
    <property type="entry name" value="HYPOTHETICAL 5-OXOPROLINASE (EUROFUNG)-RELATED"/>
    <property type="match status" value="1"/>
</dbReference>
<dbReference type="EMBL" id="FYEH01000009">
    <property type="protein sequence ID" value="SNB71931.1"/>
    <property type="molecule type" value="Genomic_DNA"/>
</dbReference>
<dbReference type="InterPro" id="IPR049517">
    <property type="entry name" value="ACX-like_C"/>
</dbReference>
<accession>A0A212RI40</accession>
<dbReference type="GO" id="GO:0017168">
    <property type="term" value="F:5-oxoprolinase (ATP-hydrolyzing) activity"/>
    <property type="evidence" value="ECO:0007669"/>
    <property type="project" value="TreeGrafter"/>
</dbReference>
<name>A0A212RI40_9PROT</name>
<dbReference type="Pfam" id="PF19278">
    <property type="entry name" value="Hydant_A_C"/>
    <property type="match status" value="1"/>
</dbReference>
<evidence type="ECO:0000259" key="3">
    <source>
        <dbReference type="Pfam" id="PF19278"/>
    </source>
</evidence>
<evidence type="ECO:0000259" key="1">
    <source>
        <dbReference type="Pfam" id="PF01968"/>
    </source>
</evidence>
<evidence type="ECO:0000313" key="5">
    <source>
        <dbReference type="Proteomes" id="UP000197065"/>
    </source>
</evidence>